<dbReference type="Pfam" id="PF00931">
    <property type="entry name" value="NB-ARC"/>
    <property type="match status" value="1"/>
</dbReference>
<sequence>RASREENLIDELGLPTGGNSQCKIVVTTRSKDVCRNMRAHVYEMQLVSDEESWELFSFHAFHEQRIPPPYLEEIAREIQRECAKLPL</sequence>
<evidence type="ECO:0000259" key="1">
    <source>
        <dbReference type="Pfam" id="PF00931"/>
    </source>
</evidence>
<dbReference type="Gene3D" id="1.10.8.430">
    <property type="entry name" value="Helical domain of apoptotic protease-activating factors"/>
    <property type="match status" value="1"/>
</dbReference>
<feature type="domain" description="NB-ARC" evidence="1">
    <location>
        <begin position="6"/>
        <end position="64"/>
    </location>
</feature>
<dbReference type="InterPro" id="IPR027417">
    <property type="entry name" value="P-loop_NTPase"/>
</dbReference>
<proteinExistence type="predicted"/>
<evidence type="ECO:0000313" key="2">
    <source>
        <dbReference type="EMBL" id="KAH9319695.1"/>
    </source>
</evidence>
<organism evidence="2 3">
    <name type="scientific">Taxus chinensis</name>
    <name type="common">Chinese yew</name>
    <name type="synonym">Taxus wallichiana var. chinensis</name>
    <dbReference type="NCBI Taxonomy" id="29808"/>
    <lineage>
        <taxon>Eukaryota</taxon>
        <taxon>Viridiplantae</taxon>
        <taxon>Streptophyta</taxon>
        <taxon>Embryophyta</taxon>
        <taxon>Tracheophyta</taxon>
        <taxon>Spermatophyta</taxon>
        <taxon>Pinopsida</taxon>
        <taxon>Pinidae</taxon>
        <taxon>Conifers II</taxon>
        <taxon>Cupressales</taxon>
        <taxon>Taxaceae</taxon>
        <taxon>Taxus</taxon>
    </lineage>
</organism>
<reference evidence="2 3" key="1">
    <citation type="journal article" date="2021" name="Nat. Plants">
        <title>The Taxus genome provides insights into paclitaxel biosynthesis.</title>
        <authorList>
            <person name="Xiong X."/>
            <person name="Gou J."/>
            <person name="Liao Q."/>
            <person name="Li Y."/>
            <person name="Zhou Q."/>
            <person name="Bi G."/>
            <person name="Li C."/>
            <person name="Du R."/>
            <person name="Wang X."/>
            <person name="Sun T."/>
            <person name="Guo L."/>
            <person name="Liang H."/>
            <person name="Lu P."/>
            <person name="Wu Y."/>
            <person name="Zhang Z."/>
            <person name="Ro D.K."/>
            <person name="Shang Y."/>
            <person name="Huang S."/>
            <person name="Yan J."/>
        </authorList>
    </citation>
    <scope>NUCLEOTIDE SEQUENCE [LARGE SCALE GENOMIC DNA]</scope>
    <source>
        <strain evidence="2">Ta-2019</strain>
    </source>
</reference>
<dbReference type="InterPro" id="IPR042197">
    <property type="entry name" value="Apaf_helical"/>
</dbReference>
<dbReference type="EMBL" id="JAHRHJ020000004">
    <property type="protein sequence ID" value="KAH9319695.1"/>
    <property type="molecule type" value="Genomic_DNA"/>
</dbReference>
<feature type="non-terminal residue" evidence="2">
    <location>
        <position position="1"/>
    </location>
</feature>
<accession>A0AA38GDV8</accession>
<dbReference type="PANTHER" id="PTHR36766">
    <property type="entry name" value="PLANT BROAD-SPECTRUM MILDEW RESISTANCE PROTEIN RPW8"/>
    <property type="match status" value="1"/>
</dbReference>
<protein>
    <recommendedName>
        <fullName evidence="1">NB-ARC domain-containing protein</fullName>
    </recommendedName>
</protein>
<dbReference type="GO" id="GO:0043531">
    <property type="term" value="F:ADP binding"/>
    <property type="evidence" value="ECO:0007669"/>
    <property type="project" value="InterPro"/>
</dbReference>
<comment type="caution">
    <text evidence="2">The sequence shown here is derived from an EMBL/GenBank/DDBJ whole genome shotgun (WGS) entry which is preliminary data.</text>
</comment>
<dbReference type="InterPro" id="IPR002182">
    <property type="entry name" value="NB-ARC"/>
</dbReference>
<dbReference type="Proteomes" id="UP000824469">
    <property type="component" value="Unassembled WGS sequence"/>
</dbReference>
<name>A0AA38GDV8_TAXCH</name>
<feature type="non-terminal residue" evidence="2">
    <location>
        <position position="87"/>
    </location>
</feature>
<dbReference type="PANTHER" id="PTHR36766:SF64">
    <property type="entry name" value="OS12G0206100 PROTEIN"/>
    <property type="match status" value="1"/>
</dbReference>
<evidence type="ECO:0000313" key="3">
    <source>
        <dbReference type="Proteomes" id="UP000824469"/>
    </source>
</evidence>
<gene>
    <name evidence="2" type="ORF">KI387_021464</name>
</gene>
<dbReference type="AlphaFoldDB" id="A0AA38GDV8"/>
<keyword evidence="3" id="KW-1185">Reference proteome</keyword>
<dbReference type="SUPFAM" id="SSF52540">
    <property type="entry name" value="P-loop containing nucleoside triphosphate hydrolases"/>
    <property type="match status" value="1"/>
</dbReference>